<sequence length="290" mass="31573">MHPLDLDQLRTLVAIADTGSFTRAAEAVNKTQSAVSMQMKRLEERVGREVFCRAGRLTRLTDDGERLLDYARRIVRLHAECLAAFDEGDLAGRVRLGLPDDYAERYLPEILGRFARTHPRAEVTVVCEPSDVLAGRIAAGDLDLAIVTEAEQAGAVETVRGEALLWVGSNRHRIHAEATVPLALGRPNCRWRMRALASLEQVGRPSRILFVSWSSTAVGAVVLAGLAVSVLPESALKPGMRLLGPADGFPPLPGCRIGLMRHRSRDPNPTADALAAQIRQSLDNLRVAAE</sequence>
<dbReference type="Pfam" id="PF03466">
    <property type="entry name" value="LysR_substrate"/>
    <property type="match status" value="1"/>
</dbReference>
<dbReference type="AlphaFoldDB" id="A0A437P328"/>
<dbReference type="InterPro" id="IPR050176">
    <property type="entry name" value="LTTR"/>
</dbReference>
<dbReference type="GO" id="GO:0003700">
    <property type="term" value="F:DNA-binding transcription factor activity"/>
    <property type="evidence" value="ECO:0007669"/>
    <property type="project" value="InterPro"/>
</dbReference>
<dbReference type="InterPro" id="IPR036388">
    <property type="entry name" value="WH-like_DNA-bd_sf"/>
</dbReference>
<dbReference type="FunFam" id="1.10.10.10:FF:000001">
    <property type="entry name" value="LysR family transcriptional regulator"/>
    <property type="match status" value="1"/>
</dbReference>
<feature type="domain" description="HTH lysR-type" evidence="6">
    <location>
        <begin position="4"/>
        <end position="61"/>
    </location>
</feature>
<dbReference type="Gene3D" id="1.10.10.10">
    <property type="entry name" value="Winged helix-like DNA-binding domain superfamily/Winged helix DNA-binding domain"/>
    <property type="match status" value="1"/>
</dbReference>
<dbReference type="GO" id="GO:0003677">
    <property type="term" value="F:DNA binding"/>
    <property type="evidence" value="ECO:0007669"/>
    <property type="project" value="UniProtKB-KW"/>
</dbReference>
<gene>
    <name evidence="7" type="ORF">EOE48_16505</name>
</gene>
<evidence type="ECO:0000256" key="5">
    <source>
        <dbReference type="SAM" id="Phobius"/>
    </source>
</evidence>
<evidence type="ECO:0000256" key="1">
    <source>
        <dbReference type="ARBA" id="ARBA00009437"/>
    </source>
</evidence>
<keyword evidence="5" id="KW-0472">Membrane</keyword>
<dbReference type="PANTHER" id="PTHR30579">
    <property type="entry name" value="TRANSCRIPTIONAL REGULATOR"/>
    <property type="match status" value="1"/>
</dbReference>
<dbReference type="Proteomes" id="UP000286997">
    <property type="component" value="Unassembled WGS sequence"/>
</dbReference>
<dbReference type="EMBL" id="SACP01000015">
    <property type="protein sequence ID" value="RVU16673.1"/>
    <property type="molecule type" value="Genomic_DNA"/>
</dbReference>
<dbReference type="SUPFAM" id="SSF53850">
    <property type="entry name" value="Periplasmic binding protein-like II"/>
    <property type="match status" value="1"/>
</dbReference>
<dbReference type="InterPro" id="IPR036390">
    <property type="entry name" value="WH_DNA-bd_sf"/>
</dbReference>
<organism evidence="7 8">
    <name type="scientific">Methylobacterium oryzihabitans</name>
    <dbReference type="NCBI Taxonomy" id="2499852"/>
    <lineage>
        <taxon>Bacteria</taxon>
        <taxon>Pseudomonadati</taxon>
        <taxon>Pseudomonadota</taxon>
        <taxon>Alphaproteobacteria</taxon>
        <taxon>Hyphomicrobiales</taxon>
        <taxon>Methylobacteriaceae</taxon>
        <taxon>Methylobacterium</taxon>
    </lineage>
</organism>
<keyword evidence="3" id="KW-0238">DNA-binding</keyword>
<comment type="caution">
    <text evidence="7">The sequence shown here is derived from an EMBL/GenBank/DDBJ whole genome shotgun (WGS) entry which is preliminary data.</text>
</comment>
<dbReference type="OrthoDB" id="1631201at2"/>
<evidence type="ECO:0000256" key="2">
    <source>
        <dbReference type="ARBA" id="ARBA00023015"/>
    </source>
</evidence>
<name>A0A437P328_9HYPH</name>
<keyword evidence="2" id="KW-0805">Transcription regulation</keyword>
<dbReference type="Gene3D" id="3.40.190.10">
    <property type="entry name" value="Periplasmic binding protein-like II"/>
    <property type="match status" value="2"/>
</dbReference>
<dbReference type="SUPFAM" id="SSF46785">
    <property type="entry name" value="Winged helix' DNA-binding domain"/>
    <property type="match status" value="1"/>
</dbReference>
<protein>
    <submittedName>
        <fullName evidence="7">LysR family transcriptional regulator</fullName>
    </submittedName>
</protein>
<dbReference type="Pfam" id="PF00126">
    <property type="entry name" value="HTH_1"/>
    <property type="match status" value="1"/>
</dbReference>
<evidence type="ECO:0000313" key="8">
    <source>
        <dbReference type="Proteomes" id="UP000286997"/>
    </source>
</evidence>
<dbReference type="PROSITE" id="PS50931">
    <property type="entry name" value="HTH_LYSR"/>
    <property type="match status" value="1"/>
</dbReference>
<dbReference type="PANTHER" id="PTHR30579:SF7">
    <property type="entry name" value="HTH-TYPE TRANSCRIPTIONAL REGULATOR LRHA-RELATED"/>
    <property type="match status" value="1"/>
</dbReference>
<dbReference type="InterPro" id="IPR000847">
    <property type="entry name" value="LysR_HTH_N"/>
</dbReference>
<dbReference type="InterPro" id="IPR005119">
    <property type="entry name" value="LysR_subst-bd"/>
</dbReference>
<dbReference type="PRINTS" id="PR00039">
    <property type="entry name" value="HTHLYSR"/>
</dbReference>
<accession>A0A437P328</accession>
<keyword evidence="5" id="KW-0812">Transmembrane</keyword>
<comment type="similarity">
    <text evidence="1">Belongs to the LysR transcriptional regulatory family.</text>
</comment>
<evidence type="ECO:0000313" key="7">
    <source>
        <dbReference type="EMBL" id="RVU16673.1"/>
    </source>
</evidence>
<evidence type="ECO:0000259" key="6">
    <source>
        <dbReference type="PROSITE" id="PS50931"/>
    </source>
</evidence>
<dbReference type="RefSeq" id="WP_127731046.1">
    <property type="nucleotide sequence ID" value="NZ_SACP01000015.1"/>
</dbReference>
<evidence type="ECO:0000256" key="4">
    <source>
        <dbReference type="ARBA" id="ARBA00023163"/>
    </source>
</evidence>
<reference evidence="7 8" key="1">
    <citation type="submission" date="2019-01" db="EMBL/GenBank/DDBJ databases">
        <authorList>
            <person name="Chen W.-M."/>
        </authorList>
    </citation>
    <scope>NUCLEOTIDE SEQUENCE [LARGE SCALE GENOMIC DNA]</scope>
    <source>
        <strain evidence="7 8">TER-1</strain>
    </source>
</reference>
<proteinExistence type="inferred from homology"/>
<feature type="transmembrane region" description="Helical" evidence="5">
    <location>
        <begin position="208"/>
        <end position="231"/>
    </location>
</feature>
<keyword evidence="8" id="KW-1185">Reference proteome</keyword>
<evidence type="ECO:0000256" key="3">
    <source>
        <dbReference type="ARBA" id="ARBA00023125"/>
    </source>
</evidence>
<keyword evidence="5" id="KW-1133">Transmembrane helix</keyword>
<keyword evidence="4" id="KW-0804">Transcription</keyword>